<dbReference type="RefSeq" id="WP_324770262.1">
    <property type="nucleotide sequence ID" value="NZ_BAAATS010000067.1"/>
</dbReference>
<gene>
    <name evidence="3" type="ORF">OKJ48_20885</name>
</gene>
<evidence type="ECO:0000259" key="2">
    <source>
        <dbReference type="Pfam" id="PF00582"/>
    </source>
</evidence>
<dbReference type="InterPro" id="IPR006016">
    <property type="entry name" value="UspA"/>
</dbReference>
<keyword evidence="4" id="KW-1185">Reference proteome</keyword>
<dbReference type="Gene3D" id="3.40.50.620">
    <property type="entry name" value="HUPs"/>
    <property type="match status" value="2"/>
</dbReference>
<dbReference type="InterPro" id="IPR014729">
    <property type="entry name" value="Rossmann-like_a/b/a_fold"/>
</dbReference>
<organism evidence="3 4">
    <name type="scientific">Streptomyces kunmingensis</name>
    <dbReference type="NCBI Taxonomy" id="68225"/>
    <lineage>
        <taxon>Bacteria</taxon>
        <taxon>Bacillati</taxon>
        <taxon>Actinomycetota</taxon>
        <taxon>Actinomycetes</taxon>
        <taxon>Kitasatosporales</taxon>
        <taxon>Streptomycetaceae</taxon>
        <taxon>Streptomyces</taxon>
    </lineage>
</organism>
<dbReference type="EMBL" id="JAOZYB010000168">
    <property type="protein sequence ID" value="MEB3962685.1"/>
    <property type="molecule type" value="Genomic_DNA"/>
</dbReference>
<reference evidence="3 4" key="1">
    <citation type="submission" date="2022-10" db="EMBL/GenBank/DDBJ databases">
        <authorList>
            <person name="Xie J."/>
            <person name="Shen N."/>
        </authorList>
    </citation>
    <scope>NUCLEOTIDE SEQUENCE [LARGE SCALE GENOMIC DNA]</scope>
    <source>
        <strain evidence="3 4">DSM 41681</strain>
    </source>
</reference>
<evidence type="ECO:0000313" key="3">
    <source>
        <dbReference type="EMBL" id="MEB3962685.1"/>
    </source>
</evidence>
<feature type="domain" description="UspA" evidence="2">
    <location>
        <begin position="1"/>
        <end position="143"/>
    </location>
</feature>
<dbReference type="PANTHER" id="PTHR46268">
    <property type="entry name" value="STRESS RESPONSE PROTEIN NHAX"/>
    <property type="match status" value="1"/>
</dbReference>
<evidence type="ECO:0000313" key="4">
    <source>
        <dbReference type="Proteomes" id="UP001352223"/>
    </source>
</evidence>
<protein>
    <submittedName>
        <fullName evidence="3">Universal stress protein</fullName>
    </submittedName>
</protein>
<dbReference type="PANTHER" id="PTHR46268:SF6">
    <property type="entry name" value="UNIVERSAL STRESS PROTEIN UP12"/>
    <property type="match status" value="1"/>
</dbReference>
<comment type="caution">
    <text evidence="3">The sequence shown here is derived from an EMBL/GenBank/DDBJ whole genome shotgun (WGS) entry which is preliminary data.</text>
</comment>
<feature type="domain" description="UspA" evidence="2">
    <location>
        <begin position="166"/>
        <end position="305"/>
    </location>
</feature>
<dbReference type="Pfam" id="PF00582">
    <property type="entry name" value="Usp"/>
    <property type="match status" value="2"/>
</dbReference>
<dbReference type="Proteomes" id="UP001352223">
    <property type="component" value="Unassembled WGS sequence"/>
</dbReference>
<proteinExistence type="inferred from homology"/>
<sequence>MAHPITVGLDGTAESMAAADWAAREALLRSLPLDLLHAWKWQPYLYAPLGDVCIPPNVDATEPNWAGKMLGDAETVLAQRYPGLRISSRDMSEEPVAALLAASDQARLLVLGSRGLGGLTGFVVGSVAHAVVARTVRPVVLVRAEQRAEDEHDRDKEGEGTTATPYRDVVVGLDLERPDDAVLEFAFDAAGRRAGRLRVVHGLRLPPYYTRHAGSLGPELHAQLVAGARKVLNTVLRPWRRKYPGVDVTEQAFTGGAGLHLVRAARDASLVVVGRRHRHSALGGHVGPVTQAVLHHATVPVAVVPHD</sequence>
<dbReference type="PRINTS" id="PR01438">
    <property type="entry name" value="UNVRSLSTRESS"/>
</dbReference>
<dbReference type="SUPFAM" id="SSF52402">
    <property type="entry name" value="Adenine nucleotide alpha hydrolases-like"/>
    <property type="match status" value="2"/>
</dbReference>
<evidence type="ECO:0000256" key="1">
    <source>
        <dbReference type="ARBA" id="ARBA00008791"/>
    </source>
</evidence>
<name>A0ABU6CE81_9ACTN</name>
<accession>A0ABU6CE81</accession>
<comment type="similarity">
    <text evidence="1">Belongs to the universal stress protein A family.</text>
</comment>
<dbReference type="InterPro" id="IPR006015">
    <property type="entry name" value="Universal_stress_UspA"/>
</dbReference>